<evidence type="ECO:0000313" key="4">
    <source>
        <dbReference type="Proteomes" id="UP000546464"/>
    </source>
</evidence>
<dbReference type="Proteomes" id="UP000546464">
    <property type="component" value="Unassembled WGS sequence"/>
</dbReference>
<keyword evidence="2" id="KW-0812">Transmembrane</keyword>
<feature type="region of interest" description="Disordered" evidence="1">
    <location>
        <begin position="54"/>
        <end position="73"/>
    </location>
</feature>
<gene>
    <name evidence="3" type="ORF">H5P28_11430</name>
</gene>
<feature type="region of interest" description="Disordered" evidence="1">
    <location>
        <begin position="83"/>
        <end position="108"/>
    </location>
</feature>
<dbReference type="EMBL" id="JACHVB010000034">
    <property type="protein sequence ID" value="MBC2594870.1"/>
    <property type="molecule type" value="Genomic_DNA"/>
</dbReference>
<evidence type="ECO:0000256" key="1">
    <source>
        <dbReference type="SAM" id="MobiDB-lite"/>
    </source>
</evidence>
<feature type="compositionally biased region" description="Basic and acidic residues" evidence="1">
    <location>
        <begin position="7"/>
        <end position="17"/>
    </location>
</feature>
<feature type="compositionally biased region" description="Polar residues" evidence="1">
    <location>
        <begin position="89"/>
        <end position="105"/>
    </location>
</feature>
<dbReference type="RefSeq" id="WP_185675830.1">
    <property type="nucleotide sequence ID" value="NZ_JACHVB010000034.1"/>
</dbReference>
<protein>
    <submittedName>
        <fullName evidence="3">Uncharacterized protein</fullName>
    </submittedName>
</protein>
<keyword evidence="2" id="KW-0472">Membrane</keyword>
<proteinExistence type="predicted"/>
<comment type="caution">
    <text evidence="3">The sequence shown here is derived from an EMBL/GenBank/DDBJ whole genome shotgun (WGS) entry which is preliminary data.</text>
</comment>
<reference evidence="3 4" key="1">
    <citation type="submission" date="2020-07" db="EMBL/GenBank/DDBJ databases">
        <authorList>
            <person name="Feng X."/>
        </authorList>
    </citation>
    <scope>NUCLEOTIDE SEQUENCE [LARGE SCALE GENOMIC DNA]</scope>
    <source>
        <strain evidence="3 4">JCM31066</strain>
    </source>
</reference>
<feature type="region of interest" description="Disordered" evidence="1">
    <location>
        <begin position="1"/>
        <end position="44"/>
    </location>
</feature>
<dbReference type="AlphaFoldDB" id="A0A842HF70"/>
<feature type="transmembrane region" description="Helical" evidence="2">
    <location>
        <begin position="129"/>
        <end position="150"/>
    </location>
</feature>
<sequence>MSENQDDQDKRRDEQRRRAERAHKRAQDSGEPESEMPITPEELINKILQDYTNRADAAKQAQEAEAEARRQWEQRQHEMVSGCLRRSQEAAQASKNAVTRKTWTEQVPAETARQLDEVRESARLWQWKLFVVLLFLFQLVSVAGLGLWIYHVDQESEPPRPQSFREIFVEEGRE</sequence>
<name>A0A842HF70_9BACT</name>
<organism evidence="3 4">
    <name type="scientific">Ruficoccus amylovorans</name>
    <dbReference type="NCBI Taxonomy" id="1804625"/>
    <lineage>
        <taxon>Bacteria</taxon>
        <taxon>Pseudomonadati</taxon>
        <taxon>Verrucomicrobiota</taxon>
        <taxon>Opitutia</taxon>
        <taxon>Puniceicoccales</taxon>
        <taxon>Cerasicoccaceae</taxon>
        <taxon>Ruficoccus</taxon>
    </lineage>
</organism>
<feature type="compositionally biased region" description="Low complexity" evidence="1">
    <location>
        <begin position="54"/>
        <end position="63"/>
    </location>
</feature>
<keyword evidence="2" id="KW-1133">Transmembrane helix</keyword>
<accession>A0A842HF70</accession>
<keyword evidence="4" id="KW-1185">Reference proteome</keyword>
<evidence type="ECO:0000256" key="2">
    <source>
        <dbReference type="SAM" id="Phobius"/>
    </source>
</evidence>
<evidence type="ECO:0000313" key="3">
    <source>
        <dbReference type="EMBL" id="MBC2594870.1"/>
    </source>
</evidence>